<dbReference type="AlphaFoldDB" id="A0A4W3KI50"/>
<evidence type="ECO:0000256" key="1">
    <source>
        <dbReference type="ARBA" id="ARBA00023157"/>
    </source>
</evidence>
<dbReference type="InterPro" id="IPR016186">
    <property type="entry name" value="C-type_lectin-like/link_sf"/>
</dbReference>
<reference evidence="4" key="2">
    <citation type="journal article" date="2007" name="PLoS Biol.">
        <title>Survey sequencing and comparative analysis of the elephant shark (Callorhinchus milii) genome.</title>
        <authorList>
            <person name="Venkatesh B."/>
            <person name="Kirkness E.F."/>
            <person name="Loh Y.H."/>
            <person name="Halpern A.L."/>
            <person name="Lee A.P."/>
            <person name="Johnson J."/>
            <person name="Dandona N."/>
            <person name="Viswanathan L.D."/>
            <person name="Tay A."/>
            <person name="Venter J.C."/>
            <person name="Strausberg R.L."/>
            <person name="Brenner S."/>
        </authorList>
    </citation>
    <scope>NUCLEOTIDE SEQUENCE [LARGE SCALE GENOMIC DNA]</scope>
</reference>
<dbReference type="InParanoid" id="A0A4W3KI50"/>
<reference evidence="3" key="5">
    <citation type="submission" date="2025-09" db="UniProtKB">
        <authorList>
            <consortium name="Ensembl"/>
        </authorList>
    </citation>
    <scope>IDENTIFICATION</scope>
</reference>
<accession>A0A4W3KI50</accession>
<dbReference type="Pfam" id="PF00059">
    <property type="entry name" value="Lectin_C"/>
    <property type="match status" value="1"/>
</dbReference>
<dbReference type="Gene3D" id="3.10.100.10">
    <property type="entry name" value="Mannose-Binding Protein A, subunit A"/>
    <property type="match status" value="1"/>
</dbReference>
<keyword evidence="4" id="KW-1185">Reference proteome</keyword>
<organism evidence="3 4">
    <name type="scientific">Callorhinchus milii</name>
    <name type="common">Ghost shark</name>
    <dbReference type="NCBI Taxonomy" id="7868"/>
    <lineage>
        <taxon>Eukaryota</taxon>
        <taxon>Metazoa</taxon>
        <taxon>Chordata</taxon>
        <taxon>Craniata</taxon>
        <taxon>Vertebrata</taxon>
        <taxon>Chondrichthyes</taxon>
        <taxon>Holocephali</taxon>
        <taxon>Chimaeriformes</taxon>
        <taxon>Callorhinchidae</taxon>
        <taxon>Callorhinchus</taxon>
    </lineage>
</organism>
<evidence type="ECO:0000313" key="3">
    <source>
        <dbReference type="Ensembl" id="ENSCMIP00000047285.1"/>
    </source>
</evidence>
<dbReference type="STRING" id="7868.ENSCMIP00000047285"/>
<dbReference type="Proteomes" id="UP000314986">
    <property type="component" value="Unassembled WGS sequence"/>
</dbReference>
<dbReference type="InterPro" id="IPR018378">
    <property type="entry name" value="C-type_lectin_CS"/>
</dbReference>
<sequence length="62" mass="7140">MRQLKVSGSFNGSLFRFWSPGEPNQKGEEDCVELDSRNGKWNDNSCNSIFYFICAHQASRCF</sequence>
<reference evidence="3" key="4">
    <citation type="submission" date="2025-08" db="UniProtKB">
        <authorList>
            <consortium name="Ensembl"/>
        </authorList>
    </citation>
    <scope>IDENTIFICATION</scope>
</reference>
<proteinExistence type="predicted"/>
<name>A0A4W3KI50_CALMI</name>
<dbReference type="InterPro" id="IPR016187">
    <property type="entry name" value="CTDL_fold"/>
</dbReference>
<reference evidence="4" key="1">
    <citation type="journal article" date="2006" name="Science">
        <title>Ancient noncoding elements conserved in the human genome.</title>
        <authorList>
            <person name="Venkatesh B."/>
            <person name="Kirkness E.F."/>
            <person name="Loh Y.H."/>
            <person name="Halpern A.L."/>
            <person name="Lee A.P."/>
            <person name="Johnson J."/>
            <person name="Dandona N."/>
            <person name="Viswanathan L.D."/>
            <person name="Tay A."/>
            <person name="Venter J.C."/>
            <person name="Strausberg R.L."/>
            <person name="Brenner S."/>
        </authorList>
    </citation>
    <scope>NUCLEOTIDE SEQUENCE [LARGE SCALE GENOMIC DNA]</scope>
</reference>
<dbReference type="PROSITE" id="PS50041">
    <property type="entry name" value="C_TYPE_LECTIN_2"/>
    <property type="match status" value="1"/>
</dbReference>
<protein>
    <recommendedName>
        <fullName evidence="2">C-type lectin domain-containing protein</fullName>
    </recommendedName>
</protein>
<dbReference type="SUPFAM" id="SSF56436">
    <property type="entry name" value="C-type lectin-like"/>
    <property type="match status" value="1"/>
</dbReference>
<feature type="domain" description="C-type lectin" evidence="2">
    <location>
        <begin position="6"/>
        <end position="55"/>
    </location>
</feature>
<dbReference type="InterPro" id="IPR001304">
    <property type="entry name" value="C-type_lectin-like"/>
</dbReference>
<reference evidence="4" key="3">
    <citation type="journal article" date="2014" name="Nature">
        <title>Elephant shark genome provides unique insights into gnathostome evolution.</title>
        <authorList>
            <consortium name="International Elephant Shark Genome Sequencing Consortium"/>
            <person name="Venkatesh B."/>
            <person name="Lee A.P."/>
            <person name="Ravi V."/>
            <person name="Maurya A.K."/>
            <person name="Lian M.M."/>
            <person name="Swann J.B."/>
            <person name="Ohta Y."/>
            <person name="Flajnik M.F."/>
            <person name="Sutoh Y."/>
            <person name="Kasahara M."/>
            <person name="Hoon S."/>
            <person name="Gangu V."/>
            <person name="Roy S.W."/>
            <person name="Irimia M."/>
            <person name="Korzh V."/>
            <person name="Kondrychyn I."/>
            <person name="Lim Z.W."/>
            <person name="Tay B.H."/>
            <person name="Tohari S."/>
            <person name="Kong K.W."/>
            <person name="Ho S."/>
            <person name="Lorente-Galdos B."/>
            <person name="Quilez J."/>
            <person name="Marques-Bonet T."/>
            <person name="Raney B.J."/>
            <person name="Ingham P.W."/>
            <person name="Tay A."/>
            <person name="Hillier L.W."/>
            <person name="Minx P."/>
            <person name="Boehm T."/>
            <person name="Wilson R.K."/>
            <person name="Brenner S."/>
            <person name="Warren W.C."/>
        </authorList>
    </citation>
    <scope>NUCLEOTIDE SEQUENCE [LARGE SCALE GENOMIC DNA]</scope>
</reference>
<dbReference type="PROSITE" id="PS00615">
    <property type="entry name" value="C_TYPE_LECTIN_1"/>
    <property type="match status" value="1"/>
</dbReference>
<evidence type="ECO:0000259" key="2">
    <source>
        <dbReference type="PROSITE" id="PS50041"/>
    </source>
</evidence>
<dbReference type="Ensembl" id="ENSCMIT00000047955.1">
    <property type="protein sequence ID" value="ENSCMIP00000047285.1"/>
    <property type="gene ID" value="ENSCMIG00000019393.1"/>
</dbReference>
<keyword evidence="1" id="KW-1015">Disulfide bond</keyword>
<evidence type="ECO:0000313" key="4">
    <source>
        <dbReference type="Proteomes" id="UP000314986"/>
    </source>
</evidence>